<reference evidence="2 3" key="1">
    <citation type="submission" date="2020-02" db="EMBL/GenBank/DDBJ databases">
        <authorList>
            <person name="Kim M.K."/>
        </authorList>
    </citation>
    <scope>NUCLEOTIDE SEQUENCE [LARGE SCALE GENOMIC DNA]</scope>
    <source>
        <strain evidence="2 3">17J57-3</strain>
    </source>
</reference>
<dbReference type="Proteomes" id="UP000482155">
    <property type="component" value="Unassembled WGS sequence"/>
</dbReference>
<name>A0A6B3SMU0_9BURK</name>
<protein>
    <submittedName>
        <fullName evidence="2">IS5/IS1182 family transposase</fullName>
    </submittedName>
</protein>
<evidence type="ECO:0000256" key="1">
    <source>
        <dbReference type="SAM" id="Phobius"/>
    </source>
</evidence>
<evidence type="ECO:0000313" key="3">
    <source>
        <dbReference type="Proteomes" id="UP000482155"/>
    </source>
</evidence>
<comment type="caution">
    <text evidence="2">The sequence shown here is derived from an EMBL/GenBank/DDBJ whole genome shotgun (WGS) entry which is preliminary data.</text>
</comment>
<accession>A0A6B3SMU0</accession>
<dbReference type="AlphaFoldDB" id="A0A6B3SMU0"/>
<proteinExistence type="predicted"/>
<feature type="non-terminal residue" evidence="2">
    <location>
        <position position="1"/>
    </location>
</feature>
<evidence type="ECO:0000313" key="2">
    <source>
        <dbReference type="EMBL" id="NEX61798.1"/>
    </source>
</evidence>
<organism evidence="2 3">
    <name type="scientific">Noviherbaspirillum galbum</name>
    <dbReference type="NCBI Taxonomy" id="2709383"/>
    <lineage>
        <taxon>Bacteria</taxon>
        <taxon>Pseudomonadati</taxon>
        <taxon>Pseudomonadota</taxon>
        <taxon>Betaproteobacteria</taxon>
        <taxon>Burkholderiales</taxon>
        <taxon>Oxalobacteraceae</taxon>
        <taxon>Noviherbaspirillum</taxon>
    </lineage>
</organism>
<sequence length="39" mass="4619">WLNRFRGLLIRWAKKAKNYLAFLHFACGIITWRTIGLLG</sequence>
<dbReference type="EMBL" id="JAAIVB010000037">
    <property type="protein sequence ID" value="NEX61798.1"/>
    <property type="molecule type" value="Genomic_DNA"/>
</dbReference>
<gene>
    <name evidence="2" type="ORF">G3574_11970</name>
</gene>
<keyword evidence="1" id="KW-1133">Transmembrane helix</keyword>
<feature type="transmembrane region" description="Helical" evidence="1">
    <location>
        <begin position="20"/>
        <end position="38"/>
    </location>
</feature>
<keyword evidence="1" id="KW-0812">Transmembrane</keyword>
<keyword evidence="3" id="KW-1185">Reference proteome</keyword>
<keyword evidence="1" id="KW-0472">Membrane</keyword>